<dbReference type="AlphaFoldDB" id="A0A6B0V5L8"/>
<reference evidence="2" key="1">
    <citation type="submission" date="2019-12" db="EMBL/GenBank/DDBJ databases">
        <title>An insight into the sialome of adult female Ixodes ricinus ticks feeding for 6 days.</title>
        <authorList>
            <person name="Perner J."/>
            <person name="Ribeiro J.M.C."/>
        </authorList>
    </citation>
    <scope>NUCLEOTIDE SEQUENCE</scope>
    <source>
        <strain evidence="2">Semi-engorged</strain>
        <tissue evidence="2">Salivary glands</tissue>
    </source>
</reference>
<organism evidence="2">
    <name type="scientific">Ixodes ricinus</name>
    <name type="common">Common tick</name>
    <name type="synonym">Acarus ricinus</name>
    <dbReference type="NCBI Taxonomy" id="34613"/>
    <lineage>
        <taxon>Eukaryota</taxon>
        <taxon>Metazoa</taxon>
        <taxon>Ecdysozoa</taxon>
        <taxon>Arthropoda</taxon>
        <taxon>Chelicerata</taxon>
        <taxon>Arachnida</taxon>
        <taxon>Acari</taxon>
        <taxon>Parasitiformes</taxon>
        <taxon>Ixodida</taxon>
        <taxon>Ixodoidea</taxon>
        <taxon>Ixodidae</taxon>
        <taxon>Ixodinae</taxon>
        <taxon>Ixodes</taxon>
    </lineage>
</organism>
<sequence>MAWTIKVAVLCAICHLIVANNTYKSPLQVFKKPFDIKSAELSSALPYLVVTTVPASTSRPLGYLGELFKLGKTYYVAATTVRKGPLEFPRYYASCGEVKVEKGGVPIIIKRRFLHYTKRGWNWLEAKYNVSIETDSTERKPRDYAAVRSMHGMKALVQTLYLLWLENNTCALLYNKHTGDCESWEFTKLPLKEIGQSDCSKLTLVCQKRSSIRYIEECYKH</sequence>
<evidence type="ECO:0000256" key="1">
    <source>
        <dbReference type="SAM" id="SignalP"/>
    </source>
</evidence>
<proteinExistence type="predicted"/>
<accession>A0A6B0V5L8</accession>
<evidence type="ECO:0000313" key="2">
    <source>
        <dbReference type="EMBL" id="MXU96578.1"/>
    </source>
</evidence>
<name>A0A6B0V5L8_IXORI</name>
<feature type="signal peptide" evidence="1">
    <location>
        <begin position="1"/>
        <end position="19"/>
    </location>
</feature>
<dbReference type="EMBL" id="GIFC01014495">
    <property type="protein sequence ID" value="MXU96578.1"/>
    <property type="molecule type" value="Transcribed_RNA"/>
</dbReference>
<keyword evidence="1" id="KW-0732">Signal</keyword>
<feature type="chain" id="PRO_5025586248" evidence="1">
    <location>
        <begin position="20"/>
        <end position="221"/>
    </location>
</feature>
<protein>
    <submittedName>
        <fullName evidence="2">Putative salivary lipocalin</fullName>
    </submittedName>
</protein>